<dbReference type="Pfam" id="PF00881">
    <property type="entry name" value="Nitroreductase"/>
    <property type="match status" value="1"/>
</dbReference>
<dbReference type="PANTHER" id="PTHR43745:SF2">
    <property type="entry name" value="NITROREDUCTASE MJ1384-RELATED"/>
    <property type="match status" value="1"/>
</dbReference>
<dbReference type="OrthoDB" id="9801593at2"/>
<dbReference type="PANTHER" id="PTHR43745">
    <property type="entry name" value="NITROREDUCTASE MJ1384-RELATED"/>
    <property type="match status" value="1"/>
</dbReference>
<dbReference type="GO" id="GO:0016491">
    <property type="term" value="F:oxidoreductase activity"/>
    <property type="evidence" value="ECO:0007669"/>
    <property type="project" value="InterPro"/>
</dbReference>
<dbReference type="InterPro" id="IPR052544">
    <property type="entry name" value="Bacteriocin_Proc_Enz"/>
</dbReference>
<keyword evidence="3" id="KW-1185">Reference proteome</keyword>
<dbReference type="InterPro" id="IPR020051">
    <property type="entry name" value="SagB-type_dehydrogenase"/>
</dbReference>
<evidence type="ECO:0000313" key="3">
    <source>
        <dbReference type="Proteomes" id="UP000298484"/>
    </source>
</evidence>
<accession>A0A4Y9A823</accession>
<evidence type="ECO:0000259" key="1">
    <source>
        <dbReference type="Pfam" id="PF00881"/>
    </source>
</evidence>
<comment type="caution">
    <text evidence="2">The sequence shown here is derived from an EMBL/GenBank/DDBJ whole genome shotgun (WGS) entry which is preliminary data.</text>
</comment>
<name>A0A4Y9A823_9BACI</name>
<dbReference type="CDD" id="cd02142">
    <property type="entry name" value="McbC_SagB-like_oxidoreductase"/>
    <property type="match status" value="1"/>
</dbReference>
<organism evidence="2 3">
    <name type="scientific">Lentibacillus salicampi</name>
    <dbReference type="NCBI Taxonomy" id="175306"/>
    <lineage>
        <taxon>Bacteria</taxon>
        <taxon>Bacillati</taxon>
        <taxon>Bacillota</taxon>
        <taxon>Bacilli</taxon>
        <taxon>Bacillales</taxon>
        <taxon>Bacillaceae</taxon>
        <taxon>Lentibacillus</taxon>
    </lineage>
</organism>
<dbReference type="InterPro" id="IPR029479">
    <property type="entry name" value="Nitroreductase"/>
</dbReference>
<protein>
    <submittedName>
        <fullName evidence="2">SagB/ThcOx family dehydrogenase</fullName>
    </submittedName>
</protein>
<dbReference type="InterPro" id="IPR000415">
    <property type="entry name" value="Nitroreductase-like"/>
</dbReference>
<dbReference type="Proteomes" id="UP000298484">
    <property type="component" value="Unassembled WGS sequence"/>
</dbReference>
<evidence type="ECO:0000313" key="2">
    <source>
        <dbReference type="EMBL" id="TFJ91903.1"/>
    </source>
</evidence>
<proteinExistence type="predicted"/>
<dbReference type="RefSeq" id="WP_135110987.1">
    <property type="nucleotide sequence ID" value="NZ_SRHY01000035.1"/>
</dbReference>
<dbReference type="Gene3D" id="3.40.109.10">
    <property type="entry name" value="NADH Oxidase"/>
    <property type="match status" value="1"/>
</dbReference>
<sequence length="255" mass="29281">MTRIQNQKISDYPDFPARKKIHSRKSYRMDEYAGKLEGDISQALKRRRSSSLHDVRVPINRETLANLLIYSYGLNSNRTEFHLTSVPSAGSRYPVYLYVFVFNIENVEKGIYIWEPETSQIKMVVRGDYRDELKDCIVLKDNKYAANRCSFAIVTTAMLSNTLFKYGDRGYRYLLIDAGHVSQNLYLLCNPLGLSCRALGGFFDDKLSNLIGANTKEEMVLLTHLLGKEHDSITKQLELNDGNYTTPISIRKDKK</sequence>
<dbReference type="SUPFAM" id="SSF55469">
    <property type="entry name" value="FMN-dependent nitroreductase-like"/>
    <property type="match status" value="1"/>
</dbReference>
<reference evidence="2 3" key="1">
    <citation type="submission" date="2019-03" db="EMBL/GenBank/DDBJ databases">
        <title>Genome sequence of Lentibacillus salicampi ATCC BAA-719.</title>
        <authorList>
            <person name="Maclea K.S."/>
            <person name="Simoes Junior M."/>
        </authorList>
    </citation>
    <scope>NUCLEOTIDE SEQUENCE [LARGE SCALE GENOMIC DNA]</scope>
    <source>
        <strain evidence="2 3">ATCC BAA-719</strain>
    </source>
</reference>
<dbReference type="EMBL" id="SRHY01000035">
    <property type="protein sequence ID" value="TFJ91903.1"/>
    <property type="molecule type" value="Genomic_DNA"/>
</dbReference>
<dbReference type="NCBIfam" id="TIGR03605">
    <property type="entry name" value="antibiot_sagB"/>
    <property type="match status" value="1"/>
</dbReference>
<dbReference type="AlphaFoldDB" id="A0A4Y9A823"/>
<feature type="domain" description="Nitroreductase" evidence="1">
    <location>
        <begin position="59"/>
        <end position="224"/>
    </location>
</feature>
<gene>
    <name evidence="2" type="ORF">E4U82_15085</name>
</gene>